<gene>
    <name evidence="2" type="ORF">SAMN05444371_0521</name>
</gene>
<dbReference type="STRING" id="216903.SAMN05444371_0521"/>
<protein>
    <submittedName>
        <fullName evidence="2">Uncharacterized protein</fullName>
    </submittedName>
</protein>
<dbReference type="RefSeq" id="WP_072996280.1">
    <property type="nucleotide sequence ID" value="NZ_FRAM01000001.1"/>
</dbReference>
<evidence type="ECO:0000313" key="2">
    <source>
        <dbReference type="EMBL" id="SHJ96989.1"/>
    </source>
</evidence>
<dbReference type="EMBL" id="FRAM01000001">
    <property type="protein sequence ID" value="SHJ96989.1"/>
    <property type="molecule type" value="Genomic_DNA"/>
</dbReference>
<name>A0A1M6NMM3_9FLAO</name>
<accession>A0A1M6NMM3</accession>
<sequence>MKLLYRLLVFCLLLSGYIVVAQDISVAEEIKKIDSLIENYQFELAQKKTDSLYKTKTGKSQFLEVRFRQALLLDKQEESSVESLKVLLSIIDDSENAGLHSLSCRIYLLTALAYEKSQNFELTNL</sequence>
<feature type="chain" id="PRO_5012274421" evidence="1">
    <location>
        <begin position="22"/>
        <end position="125"/>
    </location>
</feature>
<dbReference type="AlphaFoldDB" id="A0A1M6NMM3"/>
<proteinExistence type="predicted"/>
<dbReference type="Proteomes" id="UP000184498">
    <property type="component" value="Unassembled WGS sequence"/>
</dbReference>
<evidence type="ECO:0000313" key="3">
    <source>
        <dbReference type="Proteomes" id="UP000184498"/>
    </source>
</evidence>
<feature type="signal peptide" evidence="1">
    <location>
        <begin position="1"/>
        <end position="21"/>
    </location>
</feature>
<evidence type="ECO:0000256" key="1">
    <source>
        <dbReference type="SAM" id="SignalP"/>
    </source>
</evidence>
<keyword evidence="3" id="KW-1185">Reference proteome</keyword>
<reference evidence="3" key="1">
    <citation type="submission" date="2016-11" db="EMBL/GenBank/DDBJ databases">
        <authorList>
            <person name="Varghese N."/>
            <person name="Submissions S."/>
        </authorList>
    </citation>
    <scope>NUCLEOTIDE SEQUENCE [LARGE SCALE GENOMIC DNA]</scope>
    <source>
        <strain evidence="3">DSM 18016</strain>
    </source>
</reference>
<organism evidence="2 3">
    <name type="scientific">Epilithonimonas mollis</name>
    <dbReference type="NCBI Taxonomy" id="216903"/>
    <lineage>
        <taxon>Bacteria</taxon>
        <taxon>Pseudomonadati</taxon>
        <taxon>Bacteroidota</taxon>
        <taxon>Flavobacteriia</taxon>
        <taxon>Flavobacteriales</taxon>
        <taxon>Weeksellaceae</taxon>
        <taxon>Chryseobacterium group</taxon>
        <taxon>Epilithonimonas</taxon>
    </lineage>
</organism>
<keyword evidence="1" id="KW-0732">Signal</keyword>